<keyword evidence="3" id="KW-0863">Zinc-finger</keyword>
<keyword evidence="5" id="KW-0472">Membrane</keyword>
<dbReference type="PROSITE" id="PS50236">
    <property type="entry name" value="CHCR"/>
    <property type="match status" value="1"/>
</dbReference>
<evidence type="ECO:0000256" key="6">
    <source>
        <dbReference type="ARBA" id="ARBA00029433"/>
    </source>
</evidence>
<keyword evidence="2" id="KW-0479">Metal-binding</keyword>
<dbReference type="InterPro" id="IPR000547">
    <property type="entry name" value="Clathrin_H-chain/VPS_repeat"/>
</dbReference>
<evidence type="ECO:0000313" key="11">
    <source>
        <dbReference type="EMBL" id="ODV86934.1"/>
    </source>
</evidence>
<proteinExistence type="inferred from homology"/>
<gene>
    <name evidence="11" type="ORF">CANARDRAFT_195421</name>
</gene>
<comment type="similarity">
    <text evidence="1">Belongs to the VPS18 family.</text>
</comment>
<feature type="domain" description="Pep3/Vps18 beta-propeller" evidence="9">
    <location>
        <begin position="1"/>
        <end position="328"/>
    </location>
</feature>
<evidence type="ECO:0000259" key="10">
    <source>
        <dbReference type="Pfam" id="PF26148"/>
    </source>
</evidence>
<keyword evidence="12" id="KW-1185">Reference proteome</keyword>
<dbReference type="AlphaFoldDB" id="A0A1E4T5A4"/>
<sequence>MFSLEEVQLQFQIQTQITKLLVKNNMLYLMLVNGLIYRIDLDNPEKVDKVQIDLNHSTVTNAYLDPNGYHLIVQTSNAEYYYLNIESTSCKQLTKLKNTPVVFMLFQESMISKTSTGPILIATLTGLIFELNIDNAKERLFKQVWKSRDSILGLCGVKLDESKDEFQLLVALSNNKLLQFKYDLPKISSSSSSMFTSFFKKDPLNFSFNSLISFTKNLSVFAFLDINEDDSVYQLVYGNSNFRNKNDLQYLKLDPKYAMNTKSLLLTRYHILLLLNTDELIIYNQLNGEEVSRQSVPVPENESANISGDYLAETYWLHSSYQVYELVVNNENSDIWKIMTEKSMFDEALTLLSQSPGSYAVQQDMILIAKGNHLLKTGKYEEAAKVLGKTSESFENTALQLMELKNDTSLRSYLMTKLNHLPKSFSMQRTMISSWLVESYIEKLNGLDNQLLDKSIADCKKEVLESFHQFLNEYKDLLDKETTYQIIISHNRKEELLYYSNLISDYEFVLSYYLNLQEWDKALHVLTLQQKPILIYKCSTALLINYPVKTIDTWIRLVDELDFKKLLPSILTYNKSVSKLGAVLPEHNQGIRFLKFLIKEKQVKDRIVHNTLLSILITYPNLPNENLILKYLENQQTSKNLFGTKNKNFDILFDTDFILRLCFKHKKIQSAIYIYSMLENYTDAINLALDNELIEVAILVADKPVDPSSMERKMLWIKISEKLIQKVIMNNKFLEQHQRLLELNFNDKIKNLLKFLMNKCDLLTMKDLLPLFPDFIVIDNFKEEIVKSLEHLSLEMNKLSNEMTASINQSEKINKQITDFHDDHFQIIEPKESCLLCNKILIIRKFIIFPCLHSFHQDCLVKDILDSNDYKFKNAIYKLQKKIMLNKGNKDLILELRTEIDELLSTKCCLCSDIKINSIDEPLVKGDDKEQNAWDL</sequence>
<evidence type="ECO:0000256" key="8">
    <source>
        <dbReference type="SAM" id="Coils"/>
    </source>
</evidence>
<dbReference type="Pfam" id="PF26148">
    <property type="entry name" value="VPS18_RING_C"/>
    <property type="match status" value="1"/>
</dbReference>
<evidence type="ECO:0000256" key="5">
    <source>
        <dbReference type="ARBA" id="ARBA00023136"/>
    </source>
</evidence>
<dbReference type="GO" id="GO:0006904">
    <property type="term" value="P:vesicle docking involved in exocytosis"/>
    <property type="evidence" value="ECO:0007669"/>
    <property type="project" value="TreeGrafter"/>
</dbReference>
<dbReference type="GO" id="GO:0006886">
    <property type="term" value="P:intracellular protein transport"/>
    <property type="evidence" value="ECO:0007669"/>
    <property type="project" value="UniProtKB-UniRule"/>
</dbReference>
<dbReference type="Proteomes" id="UP000094801">
    <property type="component" value="Unassembled WGS sequence"/>
</dbReference>
<dbReference type="GO" id="GO:0005768">
    <property type="term" value="C:endosome"/>
    <property type="evidence" value="ECO:0007669"/>
    <property type="project" value="TreeGrafter"/>
</dbReference>
<dbReference type="InterPro" id="IPR007810">
    <property type="entry name" value="Pep3/Vps18_beta-prop"/>
</dbReference>
<evidence type="ECO:0000256" key="4">
    <source>
        <dbReference type="ARBA" id="ARBA00022833"/>
    </source>
</evidence>
<evidence type="ECO:0000313" key="12">
    <source>
        <dbReference type="Proteomes" id="UP000094801"/>
    </source>
</evidence>
<dbReference type="GO" id="GO:0030674">
    <property type="term" value="F:protein-macromolecule adaptor activity"/>
    <property type="evidence" value="ECO:0007669"/>
    <property type="project" value="TreeGrafter"/>
</dbReference>
<dbReference type="GO" id="GO:0007033">
    <property type="term" value="P:vacuole organization"/>
    <property type="evidence" value="ECO:0007669"/>
    <property type="project" value="TreeGrafter"/>
</dbReference>
<reference evidence="12" key="1">
    <citation type="submission" date="2016-04" db="EMBL/GenBank/DDBJ databases">
        <title>Comparative genomics of biotechnologically important yeasts.</title>
        <authorList>
            <consortium name="DOE Joint Genome Institute"/>
            <person name="Riley R."/>
            <person name="Haridas S."/>
            <person name="Wolfe K.H."/>
            <person name="Lopes M.R."/>
            <person name="Hittinger C.T."/>
            <person name="Goker M."/>
            <person name="Salamov A."/>
            <person name="Wisecaver J."/>
            <person name="Long T.M."/>
            <person name="Aerts A.L."/>
            <person name="Barry K."/>
            <person name="Choi C."/>
            <person name="Clum A."/>
            <person name="Coughlan A.Y."/>
            <person name="Deshpande S."/>
            <person name="Douglass A.P."/>
            <person name="Hanson S.J."/>
            <person name="Klenk H.-P."/>
            <person name="Labutti K."/>
            <person name="Lapidus A."/>
            <person name="Lindquist E."/>
            <person name="Lipzen A."/>
            <person name="Meier-Kolthoff J.P."/>
            <person name="Ohm R.A."/>
            <person name="Otillar R.P."/>
            <person name="Pangilinan J."/>
            <person name="Peng Y."/>
            <person name="Rokas A."/>
            <person name="Rosa C.A."/>
            <person name="Scheuner C."/>
            <person name="Sibirny A.A."/>
            <person name="Slot J.C."/>
            <person name="Stielow J.B."/>
            <person name="Sun H."/>
            <person name="Kurtzman C.P."/>
            <person name="Blackwell M."/>
            <person name="Grigoriev I.V."/>
            <person name="Jeffries T.W."/>
        </authorList>
    </citation>
    <scope>NUCLEOTIDE SEQUENCE [LARGE SCALE GENOMIC DNA]</scope>
    <source>
        <strain evidence="12">NRRL YB-2248</strain>
    </source>
</reference>
<feature type="coiled-coil region" evidence="8">
    <location>
        <begin position="782"/>
        <end position="816"/>
    </location>
</feature>
<evidence type="ECO:0000256" key="1">
    <source>
        <dbReference type="ARBA" id="ARBA00010454"/>
    </source>
</evidence>
<dbReference type="EMBL" id="KV453849">
    <property type="protein sequence ID" value="ODV86934.1"/>
    <property type="molecule type" value="Genomic_DNA"/>
</dbReference>
<name>A0A1E4T5A4_9ASCO</name>
<dbReference type="PANTHER" id="PTHR23323">
    <property type="entry name" value="VACUOLAR PROTEIN SORTING-ASSOCIATED PROTEIN"/>
    <property type="match status" value="1"/>
</dbReference>
<dbReference type="OrthoDB" id="1845386at2759"/>
<feature type="repeat" description="CHCR" evidence="7">
    <location>
        <begin position="564"/>
        <end position="726"/>
    </location>
</feature>
<dbReference type="GO" id="GO:0007032">
    <property type="term" value="P:endosome organization"/>
    <property type="evidence" value="ECO:0007669"/>
    <property type="project" value="TreeGrafter"/>
</dbReference>
<accession>A0A1E4T5A4</accession>
<dbReference type="InterPro" id="IPR055358">
    <property type="entry name" value="CHCR"/>
</dbReference>
<organism evidence="11 12">
    <name type="scientific">[Candida] arabinofermentans NRRL YB-2248</name>
    <dbReference type="NCBI Taxonomy" id="983967"/>
    <lineage>
        <taxon>Eukaryota</taxon>
        <taxon>Fungi</taxon>
        <taxon>Dikarya</taxon>
        <taxon>Ascomycota</taxon>
        <taxon>Saccharomycotina</taxon>
        <taxon>Pichiomycetes</taxon>
        <taxon>Pichiales</taxon>
        <taxon>Pichiaceae</taxon>
        <taxon>Ogataea</taxon>
        <taxon>Ogataea/Candida clade</taxon>
    </lineage>
</organism>
<dbReference type="PANTHER" id="PTHR23323:SF26">
    <property type="entry name" value="VACUOLAR PROTEIN SORTING-ASSOCIATED PROTEIN 18 HOMOLOG"/>
    <property type="match status" value="1"/>
</dbReference>
<evidence type="ECO:0000256" key="7">
    <source>
        <dbReference type="PROSITE-ProRule" id="PRU01006"/>
    </source>
</evidence>
<dbReference type="Pfam" id="PF05131">
    <property type="entry name" value="Pep3_Vps18"/>
    <property type="match status" value="1"/>
</dbReference>
<dbReference type="GO" id="GO:0098588">
    <property type="term" value="C:bounding membrane of organelle"/>
    <property type="evidence" value="ECO:0007669"/>
    <property type="project" value="UniProtKB-ARBA"/>
</dbReference>
<evidence type="ECO:0000259" key="9">
    <source>
        <dbReference type="Pfam" id="PF05131"/>
    </source>
</evidence>
<comment type="subcellular location">
    <subcellularLocation>
        <location evidence="6">Endomembrane system</location>
        <topology evidence="6">Peripheral membrane protein</topology>
        <orientation evidence="6">Cytoplasmic side</orientation>
    </subcellularLocation>
</comment>
<dbReference type="GO" id="GO:0030897">
    <property type="term" value="C:HOPS complex"/>
    <property type="evidence" value="ECO:0007669"/>
    <property type="project" value="TreeGrafter"/>
</dbReference>
<dbReference type="InterPro" id="IPR058919">
    <property type="entry name" value="Pep3/Vps18_RING_C"/>
</dbReference>
<protein>
    <submittedName>
        <fullName evidence="11">Uncharacterized protein</fullName>
    </submittedName>
</protein>
<evidence type="ECO:0000256" key="2">
    <source>
        <dbReference type="ARBA" id="ARBA00022723"/>
    </source>
</evidence>
<dbReference type="GO" id="GO:0048284">
    <property type="term" value="P:organelle fusion"/>
    <property type="evidence" value="ECO:0007669"/>
    <property type="project" value="TreeGrafter"/>
</dbReference>
<feature type="domain" description="Pep3/Vps18 RING C-terminal" evidence="10">
    <location>
        <begin position="828"/>
        <end position="917"/>
    </location>
</feature>
<dbReference type="SUPFAM" id="SSF69322">
    <property type="entry name" value="Tricorn protease domain 2"/>
    <property type="match status" value="1"/>
</dbReference>
<dbReference type="Pfam" id="PF00637">
    <property type="entry name" value="Clathrin"/>
    <property type="match status" value="1"/>
</dbReference>
<keyword evidence="8" id="KW-0175">Coiled coil</keyword>
<keyword evidence="4" id="KW-0862">Zinc</keyword>
<dbReference type="SUPFAM" id="SSF57850">
    <property type="entry name" value="RING/U-box"/>
    <property type="match status" value="1"/>
</dbReference>
<evidence type="ECO:0000256" key="3">
    <source>
        <dbReference type="ARBA" id="ARBA00022771"/>
    </source>
</evidence>
<dbReference type="GO" id="GO:0008270">
    <property type="term" value="F:zinc ion binding"/>
    <property type="evidence" value="ECO:0007669"/>
    <property type="project" value="UniProtKB-KW"/>
</dbReference>
<dbReference type="STRING" id="983967.A0A1E4T5A4"/>